<dbReference type="AlphaFoldDB" id="A0A1T4THK1"/>
<evidence type="ECO:0000313" key="2">
    <source>
        <dbReference type="Proteomes" id="UP000190092"/>
    </source>
</evidence>
<dbReference type="STRING" id="225324.SAMN02745126_06284"/>
<gene>
    <name evidence="1" type="ORF">SAMN02745126_06284</name>
</gene>
<name>A0A1T4THK1_9HYPH</name>
<proteinExistence type="predicted"/>
<reference evidence="2" key="1">
    <citation type="submission" date="2017-02" db="EMBL/GenBank/DDBJ databases">
        <authorList>
            <person name="Varghese N."/>
            <person name="Submissions S."/>
        </authorList>
    </citation>
    <scope>NUCLEOTIDE SEQUENCE [LARGE SCALE GENOMIC DNA]</scope>
    <source>
        <strain evidence="2">ATCC 27094</strain>
    </source>
</reference>
<protein>
    <submittedName>
        <fullName evidence="1">Uncharacterized protein</fullName>
    </submittedName>
</protein>
<organism evidence="1 2">
    <name type="scientific">Enhydrobacter aerosaccus</name>
    <dbReference type="NCBI Taxonomy" id="225324"/>
    <lineage>
        <taxon>Bacteria</taxon>
        <taxon>Pseudomonadati</taxon>
        <taxon>Pseudomonadota</taxon>
        <taxon>Alphaproteobacteria</taxon>
        <taxon>Hyphomicrobiales</taxon>
        <taxon>Enhydrobacter</taxon>
    </lineage>
</organism>
<sequence length="131" mass="14378">MLGATPDGAADAALLQLVVSSRLPVHLICDATHRLLAASRPRAQAWQVSPESLHGLSLWRYASEDIQHAERQLADLGWYEPAAAPVILSTGANRYAEVPIRPSQVRWTRLRLSDGSYARLVETMHSGSEPE</sequence>
<accession>A0A1T4THK1</accession>
<evidence type="ECO:0000313" key="1">
    <source>
        <dbReference type="EMBL" id="SKA39930.1"/>
    </source>
</evidence>
<dbReference type="EMBL" id="FUWJ01000018">
    <property type="protein sequence ID" value="SKA39930.1"/>
    <property type="molecule type" value="Genomic_DNA"/>
</dbReference>
<keyword evidence="2" id="KW-1185">Reference proteome</keyword>
<dbReference type="Proteomes" id="UP000190092">
    <property type="component" value="Unassembled WGS sequence"/>
</dbReference>